<dbReference type="RefSeq" id="WP_220452068.1">
    <property type="nucleotide sequence ID" value="NZ_QWKZ01000055.1"/>
</dbReference>
<sequence length="246" mass="27906">MKNRASRRWRRLLGLILAAGLVLAAPSSNLADLDQDGYPDVAEFHSITQREAFLEWFAAIAEAQFTAPSPAWPPQEQDCAGLLRFAFFEALKPKTAAWFQKFPYLPRVAAPPLSAYPLPLIGRSVFRVEPGAYRPDDVQAGRLVGRTSAMYLMRYSSVFLGRTPEKARRGDLLFFVRPLARGSAYHSMVYLGNNLVVYHTGYAPSEGGEVRMVSLETLNKHPQKYWHPRPDNPHFLGFYRWKIVSY</sequence>
<keyword evidence="1" id="KW-0732">Signal</keyword>
<dbReference type="Pfam" id="PF06672">
    <property type="entry name" value="DUF1175"/>
    <property type="match status" value="1"/>
</dbReference>
<protein>
    <recommendedName>
        <fullName evidence="4">DUF1175 family protein</fullName>
    </recommendedName>
</protein>
<evidence type="ECO:0008006" key="4">
    <source>
        <dbReference type="Google" id="ProtNLM"/>
    </source>
</evidence>
<accession>A0A399EMR7</accession>
<gene>
    <name evidence="2" type="ORF">Mlute_01788</name>
</gene>
<dbReference type="Proteomes" id="UP000265800">
    <property type="component" value="Unassembled WGS sequence"/>
</dbReference>
<comment type="caution">
    <text evidence="2">The sequence shown here is derived from an EMBL/GenBank/DDBJ whole genome shotgun (WGS) entry which is preliminary data.</text>
</comment>
<dbReference type="InterPro" id="IPR009558">
    <property type="entry name" value="DUF1175"/>
</dbReference>
<evidence type="ECO:0000313" key="3">
    <source>
        <dbReference type="Proteomes" id="UP000265800"/>
    </source>
</evidence>
<dbReference type="SUPFAM" id="SSF54001">
    <property type="entry name" value="Cysteine proteinases"/>
    <property type="match status" value="1"/>
</dbReference>
<dbReference type="InterPro" id="IPR038765">
    <property type="entry name" value="Papain-like_cys_pep_sf"/>
</dbReference>
<organism evidence="2 3">
    <name type="scientific">Meiothermus luteus</name>
    <dbReference type="NCBI Taxonomy" id="2026184"/>
    <lineage>
        <taxon>Bacteria</taxon>
        <taxon>Thermotogati</taxon>
        <taxon>Deinococcota</taxon>
        <taxon>Deinococci</taxon>
        <taxon>Thermales</taxon>
        <taxon>Thermaceae</taxon>
        <taxon>Meiothermus</taxon>
    </lineage>
</organism>
<proteinExistence type="predicted"/>
<dbReference type="Gene3D" id="3.90.1720.10">
    <property type="entry name" value="endopeptidase domain like (from Nostoc punctiforme)"/>
    <property type="match status" value="1"/>
</dbReference>
<reference evidence="2 3" key="1">
    <citation type="submission" date="2018-08" db="EMBL/GenBank/DDBJ databases">
        <title>Meiothermus luteus KCTC 52599 genome sequencing project.</title>
        <authorList>
            <person name="Da Costa M.S."/>
            <person name="Albuquerque L."/>
            <person name="Raposo P."/>
            <person name="Froufe H.J.C."/>
            <person name="Barroso C.S."/>
            <person name="Egas C."/>
        </authorList>
    </citation>
    <scope>NUCLEOTIDE SEQUENCE [LARGE SCALE GENOMIC DNA]</scope>
    <source>
        <strain evidence="2 3">KCTC 52599</strain>
    </source>
</reference>
<feature type="signal peptide" evidence="1">
    <location>
        <begin position="1"/>
        <end position="24"/>
    </location>
</feature>
<name>A0A399EMR7_9DEIN</name>
<evidence type="ECO:0000256" key="1">
    <source>
        <dbReference type="SAM" id="SignalP"/>
    </source>
</evidence>
<dbReference type="AlphaFoldDB" id="A0A399EMR7"/>
<feature type="chain" id="PRO_5017273023" description="DUF1175 family protein" evidence="1">
    <location>
        <begin position="25"/>
        <end position="246"/>
    </location>
</feature>
<dbReference type="EMBL" id="QWKZ01000055">
    <property type="protein sequence ID" value="RIH84803.1"/>
    <property type="molecule type" value="Genomic_DNA"/>
</dbReference>
<keyword evidence="3" id="KW-1185">Reference proteome</keyword>
<evidence type="ECO:0000313" key="2">
    <source>
        <dbReference type="EMBL" id="RIH84803.1"/>
    </source>
</evidence>